<dbReference type="InterPro" id="IPR050572">
    <property type="entry name" value="Fe-S_Ferredoxin"/>
</dbReference>
<dbReference type="Pfam" id="PF12838">
    <property type="entry name" value="Fer4_7"/>
    <property type="match status" value="1"/>
</dbReference>
<name>A0A679J1J6_9HYPH</name>
<dbReference type="SUPFAM" id="SSF54862">
    <property type="entry name" value="4Fe-4S ferredoxins"/>
    <property type="match status" value="1"/>
</dbReference>
<keyword evidence="1" id="KW-0004">4Fe-4S</keyword>
<feature type="domain" description="4Fe-4S ferredoxin-type" evidence="6">
    <location>
        <begin position="546"/>
        <end position="575"/>
    </location>
</feature>
<dbReference type="EMBL" id="LR743504">
    <property type="protein sequence ID" value="CAA2103364.1"/>
    <property type="molecule type" value="Genomic_DNA"/>
</dbReference>
<keyword evidence="4" id="KW-0411">Iron-sulfur</keyword>
<dbReference type="InterPro" id="IPR017896">
    <property type="entry name" value="4Fe4S_Fe-S-bd"/>
</dbReference>
<dbReference type="PANTHER" id="PTHR43687">
    <property type="entry name" value="ADENYLYLSULFATE REDUCTASE, BETA SUBUNIT"/>
    <property type="match status" value="1"/>
</dbReference>
<reference evidence="7" key="1">
    <citation type="submission" date="2019-12" db="EMBL/GenBank/DDBJ databases">
        <authorList>
            <person name="Cremers G."/>
        </authorList>
    </citation>
    <scope>NUCLEOTIDE SEQUENCE</scope>
    <source>
        <strain evidence="7">Mbul1</strain>
    </source>
</reference>
<evidence type="ECO:0000256" key="4">
    <source>
        <dbReference type="ARBA" id="ARBA00023014"/>
    </source>
</evidence>
<evidence type="ECO:0000313" key="7">
    <source>
        <dbReference type="EMBL" id="CAA2103364.1"/>
    </source>
</evidence>
<proteinExistence type="predicted"/>
<keyword evidence="3" id="KW-0408">Iron</keyword>
<dbReference type="AlphaFoldDB" id="A0A679J1J6"/>
<feature type="domain" description="4Fe-4S ferredoxin-type" evidence="6">
    <location>
        <begin position="271"/>
        <end position="299"/>
    </location>
</feature>
<gene>
    <name evidence="7" type="primary">rsxB_2</name>
    <name evidence="7" type="ORF">MBUL_02157</name>
</gene>
<keyword evidence="2" id="KW-0479">Metal-binding</keyword>
<evidence type="ECO:0000256" key="3">
    <source>
        <dbReference type="ARBA" id="ARBA00023004"/>
    </source>
</evidence>
<dbReference type="GO" id="GO:0051539">
    <property type="term" value="F:4 iron, 4 sulfur cluster binding"/>
    <property type="evidence" value="ECO:0007669"/>
    <property type="project" value="UniProtKB-KW"/>
</dbReference>
<dbReference type="Gene3D" id="3.30.70.20">
    <property type="match status" value="2"/>
</dbReference>
<sequence>MSDRIVFACSCDETIALDGAAIGKACGGRLETADQLCGREIARFEDALAQGAPVTVSCTLQAPLFTDVAAGSGADARVTYANIRENAGWSKEAHAAGPKIAALLAAAAETSPVPGTVAMVSQGVALIYGSDETAIEAGRRLADHLDVTVLLSRPRDVPVPRRHEFPVLQGTVVSASGHLGAFSLRIDDYAVPSPSSRQSLSFGPARNGATSTCDVVLDLTGGTPLFPAHDLRSGYVRADPGDPAAVERAIFTISHLVGEFEKARFVDFQADLCAHSRSRITGCTRCLDVCPTGAIAPAGDHVAIDPYICAGCGSCASVCPTGAAAYALPAADALMRRLRTLMRAYHEAGGRNGVVLFHDAEHGEPLIEALARYGDGLPANVLPVAVNEVTQLGPEAAAALLAYGAVGIRLLVRDRPKHDIAPLRRMVLLADTLAGALGYGAADGTPVVSLIETDDPDLLGAALSSGSFGTPAPVPAAFMPVGPKRNVLQFAFREMHVAAPAPVAVVPLEAGSPFGGLDFRSEDCTLCLACVGTCPTHALSDSQDRPLLAFEESLCVQCGLCAATCPENVITLKPQVDFAAWSQPRRIVKEEEPFDCVSCGKPFGTRSSIERVIEKLQGRHWMFRGSAGEARIRTLMMCDTCRVEVVVNEAFDPHTAPERSKPRTSEDYFRARETGGNGGA</sequence>
<dbReference type="PROSITE" id="PS51379">
    <property type="entry name" value="4FE4S_FER_2"/>
    <property type="match status" value="4"/>
</dbReference>
<organism evidence="7">
    <name type="scientific">Methylobacterium bullatum</name>
    <dbReference type="NCBI Taxonomy" id="570505"/>
    <lineage>
        <taxon>Bacteria</taxon>
        <taxon>Pseudomonadati</taxon>
        <taxon>Pseudomonadota</taxon>
        <taxon>Alphaproteobacteria</taxon>
        <taxon>Hyphomicrobiales</taxon>
        <taxon>Methylobacteriaceae</taxon>
        <taxon>Methylobacterium</taxon>
    </lineage>
</organism>
<dbReference type="PROSITE" id="PS00198">
    <property type="entry name" value="4FE4S_FER_1"/>
    <property type="match status" value="2"/>
</dbReference>
<accession>A0A679J1J6</accession>
<dbReference type="GO" id="GO:0046872">
    <property type="term" value="F:metal ion binding"/>
    <property type="evidence" value="ECO:0007669"/>
    <property type="project" value="UniProtKB-KW"/>
</dbReference>
<protein>
    <submittedName>
        <fullName evidence="7">Electron transport complex subunit RsxB</fullName>
    </submittedName>
</protein>
<dbReference type="Pfam" id="PF13187">
    <property type="entry name" value="Fer4_9"/>
    <property type="match status" value="1"/>
</dbReference>
<feature type="domain" description="4Fe-4S ferredoxin-type" evidence="6">
    <location>
        <begin position="515"/>
        <end position="544"/>
    </location>
</feature>
<evidence type="ECO:0000256" key="2">
    <source>
        <dbReference type="ARBA" id="ARBA00022723"/>
    </source>
</evidence>
<feature type="compositionally biased region" description="Basic and acidic residues" evidence="5">
    <location>
        <begin position="654"/>
        <end position="673"/>
    </location>
</feature>
<feature type="domain" description="4Fe-4S ferredoxin-type" evidence="6">
    <location>
        <begin position="300"/>
        <end position="329"/>
    </location>
</feature>
<dbReference type="PANTHER" id="PTHR43687:SF4">
    <property type="entry name" value="BLR5484 PROTEIN"/>
    <property type="match status" value="1"/>
</dbReference>
<dbReference type="InterPro" id="IPR017900">
    <property type="entry name" value="4Fe4S_Fe_S_CS"/>
</dbReference>
<evidence type="ECO:0000256" key="1">
    <source>
        <dbReference type="ARBA" id="ARBA00022485"/>
    </source>
</evidence>
<evidence type="ECO:0000256" key="5">
    <source>
        <dbReference type="SAM" id="MobiDB-lite"/>
    </source>
</evidence>
<evidence type="ECO:0000259" key="6">
    <source>
        <dbReference type="PROSITE" id="PS51379"/>
    </source>
</evidence>
<feature type="region of interest" description="Disordered" evidence="5">
    <location>
        <begin position="654"/>
        <end position="680"/>
    </location>
</feature>